<keyword evidence="2 7" id="KW-0812">Transmembrane</keyword>
<feature type="coiled-coil region" evidence="5">
    <location>
        <begin position="66"/>
        <end position="100"/>
    </location>
</feature>
<proteinExistence type="predicted"/>
<reference evidence="10" key="1">
    <citation type="submission" date="2011-10" db="EMBL/GenBank/DDBJ databases">
        <title>The complete genome of chromosome of Thermovirga lienii DSM 17291.</title>
        <authorList>
            <consortium name="US DOE Joint Genome Institute (JGI-PGF)"/>
            <person name="Lucas S."/>
            <person name="Copeland A."/>
            <person name="Lapidus A."/>
            <person name="Glavina del Rio T."/>
            <person name="Dalin E."/>
            <person name="Tice H."/>
            <person name="Bruce D."/>
            <person name="Goodwin L."/>
            <person name="Pitluck S."/>
            <person name="Peters L."/>
            <person name="Mikhailova N."/>
            <person name="Saunders E."/>
            <person name="Kyrpides N."/>
            <person name="Mavromatis K."/>
            <person name="Ivanova N."/>
            <person name="Last F.I."/>
            <person name="Brettin T."/>
            <person name="Detter J.C."/>
            <person name="Han C."/>
            <person name="Larimer F."/>
            <person name="Land M."/>
            <person name="Hauser L."/>
            <person name="Markowitz V."/>
            <person name="Cheng J.-F."/>
            <person name="Hugenholtz P."/>
            <person name="Woyke T."/>
            <person name="Wu D."/>
            <person name="Spring S."/>
            <person name="Schroeder M."/>
            <person name="Brambilla E.-M."/>
            <person name="Klenk H.-P."/>
            <person name="Eisen J.A."/>
        </authorList>
    </citation>
    <scope>NUCLEOTIDE SEQUENCE [LARGE SCALE GENOMIC DNA]</scope>
    <source>
        <strain evidence="10">ATCC BAA-1197 / DSM 17291 / Cas60314</strain>
    </source>
</reference>
<dbReference type="HOGENOM" id="CLU_151114_0_0_0"/>
<evidence type="ECO:0000256" key="1">
    <source>
        <dbReference type="ARBA" id="ARBA00022475"/>
    </source>
</evidence>
<feature type="compositionally biased region" description="Basic and acidic residues" evidence="6">
    <location>
        <begin position="107"/>
        <end position="130"/>
    </location>
</feature>
<feature type="domain" description="Lipopolysaccharide assembly protein A" evidence="8">
    <location>
        <begin position="21"/>
        <end position="88"/>
    </location>
</feature>
<accession>G7V8Q9</accession>
<evidence type="ECO:0000313" key="10">
    <source>
        <dbReference type="Proteomes" id="UP000005868"/>
    </source>
</evidence>
<reference evidence="9 10" key="2">
    <citation type="journal article" date="2012" name="Stand. Genomic Sci.">
        <title>Genome sequence of the moderately thermophilic, amino-acid-degrading and sulfur-reducing bacterium Thermovirga lienii type strain (Cas60314(T)).</title>
        <authorList>
            <person name="Goker M."/>
            <person name="Saunders E."/>
            <person name="Lapidus A."/>
            <person name="Nolan M."/>
            <person name="Lucas S."/>
            <person name="Hammon N."/>
            <person name="Deshpande S."/>
            <person name="Cheng J.F."/>
            <person name="Han C."/>
            <person name="Tapia R."/>
            <person name="Goodwin L.A."/>
            <person name="Pitluck S."/>
            <person name="Liolios K."/>
            <person name="Mavromatis K."/>
            <person name="Pagani I."/>
            <person name="Ivanova N."/>
            <person name="Mikhailova N."/>
            <person name="Pati A."/>
            <person name="Chen A."/>
            <person name="Palaniappan K."/>
            <person name="Land M."/>
            <person name="Chang Y.J."/>
            <person name="Jeffries C.D."/>
            <person name="Brambilla E.M."/>
            <person name="Rohde M."/>
            <person name="Spring S."/>
            <person name="Detter J.C."/>
            <person name="Woyke T."/>
            <person name="Bristow J."/>
            <person name="Eisen J.A."/>
            <person name="Markowitz V."/>
            <person name="Hugenholtz P."/>
            <person name="Kyrpides N.C."/>
            <person name="Klenk H.P."/>
        </authorList>
    </citation>
    <scope>NUCLEOTIDE SEQUENCE [LARGE SCALE GENOMIC DNA]</scope>
    <source>
        <strain evidence="10">ATCC BAA-1197 / DSM 17291 / Cas60314</strain>
    </source>
</reference>
<dbReference type="eggNOG" id="COG5416">
    <property type="taxonomic scope" value="Bacteria"/>
</dbReference>
<name>G7V8Q9_THELD</name>
<protein>
    <recommendedName>
        <fullName evidence="8">Lipopolysaccharide assembly protein A domain-containing protein</fullName>
    </recommendedName>
</protein>
<dbReference type="AlphaFoldDB" id="G7V8Q9"/>
<feature type="transmembrane region" description="Helical" evidence="7">
    <location>
        <begin position="43"/>
        <end position="63"/>
    </location>
</feature>
<evidence type="ECO:0000313" key="9">
    <source>
        <dbReference type="EMBL" id="AER66350.1"/>
    </source>
</evidence>
<feature type="region of interest" description="Disordered" evidence="6">
    <location>
        <begin position="101"/>
        <end position="130"/>
    </location>
</feature>
<dbReference type="EMBL" id="CP003096">
    <property type="protein sequence ID" value="AER66350.1"/>
    <property type="molecule type" value="Genomic_DNA"/>
</dbReference>
<dbReference type="STRING" id="580340.Tlie_0615"/>
<dbReference type="OrthoDB" id="5536at2"/>
<evidence type="ECO:0000259" key="8">
    <source>
        <dbReference type="Pfam" id="PF06305"/>
    </source>
</evidence>
<dbReference type="GO" id="GO:0005886">
    <property type="term" value="C:plasma membrane"/>
    <property type="evidence" value="ECO:0007669"/>
    <property type="project" value="InterPro"/>
</dbReference>
<evidence type="ECO:0000256" key="7">
    <source>
        <dbReference type="SAM" id="Phobius"/>
    </source>
</evidence>
<evidence type="ECO:0000256" key="2">
    <source>
        <dbReference type="ARBA" id="ARBA00022692"/>
    </source>
</evidence>
<evidence type="ECO:0000256" key="6">
    <source>
        <dbReference type="SAM" id="MobiDB-lite"/>
    </source>
</evidence>
<organism evidence="9 10">
    <name type="scientific">Thermovirga lienii (strain ATCC BAA-1197 / DSM 17291 / Cas60314)</name>
    <dbReference type="NCBI Taxonomy" id="580340"/>
    <lineage>
        <taxon>Bacteria</taxon>
        <taxon>Thermotogati</taxon>
        <taxon>Synergistota</taxon>
        <taxon>Synergistia</taxon>
        <taxon>Synergistales</taxon>
        <taxon>Thermovirgaceae</taxon>
        <taxon>Thermovirga</taxon>
    </lineage>
</organism>
<dbReference type="InterPro" id="IPR010445">
    <property type="entry name" value="LapA_dom"/>
</dbReference>
<keyword evidence="3 7" id="KW-1133">Transmembrane helix</keyword>
<sequence length="130" mass="14753">MRSYALAIAVAMLVSALYAFQNSQEVLVKFFSWERTLPQGVWEVLIFAAGGVLMWLVSLFALMESRAKLVKQLKEKDKRIKELETEKESLIRAIGETKKTYGLGEEPSSKVDPAAKDETQQVENEIKKEE</sequence>
<keyword evidence="4 7" id="KW-0472">Membrane</keyword>
<keyword evidence="10" id="KW-1185">Reference proteome</keyword>
<evidence type="ECO:0000256" key="5">
    <source>
        <dbReference type="SAM" id="Coils"/>
    </source>
</evidence>
<gene>
    <name evidence="9" type="ordered locus">Tlie_0615</name>
</gene>
<keyword evidence="5" id="KW-0175">Coiled coil</keyword>
<evidence type="ECO:0000256" key="4">
    <source>
        <dbReference type="ARBA" id="ARBA00023136"/>
    </source>
</evidence>
<keyword evidence="1" id="KW-1003">Cell membrane</keyword>
<evidence type="ECO:0000256" key="3">
    <source>
        <dbReference type="ARBA" id="ARBA00022989"/>
    </source>
</evidence>
<dbReference type="Pfam" id="PF06305">
    <property type="entry name" value="LapA_dom"/>
    <property type="match status" value="1"/>
</dbReference>
<dbReference type="KEGG" id="tli:Tlie_0615"/>
<dbReference type="Proteomes" id="UP000005868">
    <property type="component" value="Chromosome"/>
</dbReference>